<proteinExistence type="predicted"/>
<dbReference type="RefSeq" id="WP_182808458.1">
    <property type="nucleotide sequence ID" value="NZ_JACJFM010000008.1"/>
</dbReference>
<dbReference type="InterPro" id="IPR017021">
    <property type="entry name" value="UCP033763"/>
</dbReference>
<sequence>MTDLNIMTNTSYNISLSPVAQHLSEQMEQLKTVLILNPELPVGVMANAAGVLAMSLAKQLPQLVGDNFQDLQQQIHLGITQYALPVLTVPVKELNTLRQTLFDYQDQLVVVDLSDATRRTRSYQDYKTDLAALPAEQVVYQGIALCGPKKLVNRFTGHLPLLR</sequence>
<dbReference type="Pfam" id="PF09391">
    <property type="entry name" value="DUF2000"/>
    <property type="match status" value="1"/>
</dbReference>
<organism evidence="1 2">
    <name type="scientific">Oceanospirillum sediminis</name>
    <dbReference type="NCBI Taxonomy" id="2760088"/>
    <lineage>
        <taxon>Bacteria</taxon>
        <taxon>Pseudomonadati</taxon>
        <taxon>Pseudomonadota</taxon>
        <taxon>Gammaproteobacteria</taxon>
        <taxon>Oceanospirillales</taxon>
        <taxon>Oceanospirillaceae</taxon>
        <taxon>Oceanospirillum</taxon>
    </lineage>
</organism>
<protein>
    <submittedName>
        <fullName evidence="1">DUF2000 domain-containing protein</fullName>
    </submittedName>
</protein>
<dbReference type="SUPFAM" id="SSF102462">
    <property type="entry name" value="Peptidyl-tRNA hydrolase II"/>
    <property type="match status" value="1"/>
</dbReference>
<dbReference type="InterPro" id="IPR023476">
    <property type="entry name" value="Pep_tRNA_hydro_II_dom_sf"/>
</dbReference>
<comment type="caution">
    <text evidence="1">The sequence shown here is derived from an EMBL/GenBank/DDBJ whole genome shotgun (WGS) entry which is preliminary data.</text>
</comment>
<dbReference type="PIRSF" id="PIRSF033736">
    <property type="entry name" value="UCP033763"/>
    <property type="match status" value="1"/>
</dbReference>
<dbReference type="Proteomes" id="UP000565262">
    <property type="component" value="Unassembled WGS sequence"/>
</dbReference>
<accession>A0A839IPQ8</accession>
<dbReference type="Gene3D" id="3.40.1490.10">
    <property type="entry name" value="Bit1"/>
    <property type="match status" value="1"/>
</dbReference>
<name>A0A839IPQ8_9GAMM</name>
<evidence type="ECO:0000313" key="1">
    <source>
        <dbReference type="EMBL" id="MBB1486680.1"/>
    </source>
</evidence>
<reference evidence="1 2" key="1">
    <citation type="submission" date="2020-08" db="EMBL/GenBank/DDBJ databases">
        <title>Oceanospirillum sp. nov. isolated from marine sediment.</title>
        <authorList>
            <person name="Ji X."/>
        </authorList>
    </citation>
    <scope>NUCLEOTIDE SEQUENCE [LARGE SCALE GENOMIC DNA]</scope>
    <source>
        <strain evidence="1 2">D5</strain>
    </source>
</reference>
<dbReference type="EMBL" id="JACJFM010000008">
    <property type="protein sequence ID" value="MBB1486680.1"/>
    <property type="molecule type" value="Genomic_DNA"/>
</dbReference>
<gene>
    <name evidence="1" type="ORF">H4O21_08675</name>
</gene>
<dbReference type="AlphaFoldDB" id="A0A839IPQ8"/>
<evidence type="ECO:0000313" key="2">
    <source>
        <dbReference type="Proteomes" id="UP000565262"/>
    </source>
</evidence>
<keyword evidence="2" id="KW-1185">Reference proteome</keyword>
<dbReference type="InterPro" id="IPR018988">
    <property type="entry name" value="DUF2000"/>
</dbReference>